<dbReference type="InterPro" id="IPR003741">
    <property type="entry name" value="LUD_dom"/>
</dbReference>
<name>A0A6J4RFR9_9BACT</name>
<proteinExistence type="predicted"/>
<dbReference type="AlphaFoldDB" id="A0A6J4RFR9"/>
<dbReference type="EMBL" id="CADCVN010000167">
    <property type="protein sequence ID" value="CAA9471493.1"/>
    <property type="molecule type" value="Genomic_DNA"/>
</dbReference>
<dbReference type="Gene3D" id="3.40.50.10420">
    <property type="entry name" value="NagB/RpiA/CoA transferase-like"/>
    <property type="match status" value="1"/>
</dbReference>
<feature type="domain" description="LUD" evidence="1">
    <location>
        <begin position="99"/>
        <end position="209"/>
    </location>
</feature>
<gene>
    <name evidence="2" type="ORF">AVDCRST_MAG96-441</name>
</gene>
<reference evidence="2" key="1">
    <citation type="submission" date="2020-02" db="EMBL/GenBank/DDBJ databases">
        <authorList>
            <person name="Meier V. D."/>
        </authorList>
    </citation>
    <scope>NUCLEOTIDE SEQUENCE</scope>
    <source>
        <strain evidence="2">AVDCRST_MAG96</strain>
    </source>
</reference>
<evidence type="ECO:0000259" key="1">
    <source>
        <dbReference type="Pfam" id="PF02589"/>
    </source>
</evidence>
<dbReference type="Pfam" id="PF02589">
    <property type="entry name" value="LUD_dom"/>
    <property type="match status" value="1"/>
</dbReference>
<sequence>MKVSSSKENILKKIRQALANPVPVPFPQSEGNTSVFKPLKNDLEIEFAENFTSLLGKFSFCIDEKELAYQLQHLTEAQKLHSIFCNEKELKQKLINNAFDKFSSTNIASCDASITSCELLIARTGSLLMSSAQASGRTTSVYAPVHICVAYTSQLVYDIKEGLQILKEKYAGKLPSLITLATGPSRTADIEKTLVVGVHGPKEVYVFLVEG</sequence>
<organism evidence="2">
    <name type="scientific">uncultured Segetibacter sp</name>
    <dbReference type="NCBI Taxonomy" id="481133"/>
    <lineage>
        <taxon>Bacteria</taxon>
        <taxon>Pseudomonadati</taxon>
        <taxon>Bacteroidota</taxon>
        <taxon>Chitinophagia</taxon>
        <taxon>Chitinophagales</taxon>
        <taxon>Chitinophagaceae</taxon>
        <taxon>Segetibacter</taxon>
        <taxon>environmental samples</taxon>
    </lineage>
</organism>
<dbReference type="SUPFAM" id="SSF100950">
    <property type="entry name" value="NagB/RpiA/CoA transferase-like"/>
    <property type="match status" value="1"/>
</dbReference>
<accession>A0A6J4RFR9</accession>
<dbReference type="PANTHER" id="PTHR43682">
    <property type="entry name" value="LACTATE UTILIZATION PROTEIN C"/>
    <property type="match status" value="1"/>
</dbReference>
<dbReference type="InterPro" id="IPR037171">
    <property type="entry name" value="NagB/RpiA_transferase-like"/>
</dbReference>
<dbReference type="InterPro" id="IPR024185">
    <property type="entry name" value="FTHF_cligase-like_sf"/>
</dbReference>
<dbReference type="PANTHER" id="PTHR43682:SF1">
    <property type="entry name" value="LACTATE UTILIZATION PROTEIN C"/>
    <property type="match status" value="1"/>
</dbReference>
<protein>
    <recommendedName>
        <fullName evidence="1">LUD domain-containing protein</fullName>
    </recommendedName>
</protein>
<evidence type="ECO:0000313" key="2">
    <source>
        <dbReference type="EMBL" id="CAA9471493.1"/>
    </source>
</evidence>